<dbReference type="RefSeq" id="WP_053551516.1">
    <property type="nucleotide sequence ID" value="NZ_CP010802.1"/>
</dbReference>
<reference evidence="2 3" key="1">
    <citation type="submission" date="2015-07" db="EMBL/GenBank/DDBJ databases">
        <title>Isolation and Genomic Characterization of a Novel Halophilic Metal-Reducing Deltaproteobacterium from the Deep Subsurface.</title>
        <authorList>
            <person name="Badalamenti J.P."/>
            <person name="Summers Z.M."/>
            <person name="Gralnick J.A."/>
            <person name="Bond D.R."/>
        </authorList>
    </citation>
    <scope>NUCLEOTIDE SEQUENCE [LARGE SCALE GENOMIC DNA]</scope>
    <source>
        <strain evidence="2 3">WTL</strain>
    </source>
</reference>
<keyword evidence="3" id="KW-1185">Reference proteome</keyword>
<evidence type="ECO:0000259" key="1">
    <source>
        <dbReference type="PROSITE" id="PS51746"/>
    </source>
</evidence>
<dbReference type="SMART" id="SM00331">
    <property type="entry name" value="PP2C_SIG"/>
    <property type="match status" value="1"/>
</dbReference>
<dbReference type="PROSITE" id="PS51746">
    <property type="entry name" value="PPM_2"/>
    <property type="match status" value="1"/>
</dbReference>
<dbReference type="CDD" id="cd00143">
    <property type="entry name" value="PP2Cc"/>
    <property type="match status" value="1"/>
</dbReference>
<dbReference type="Gene3D" id="3.60.40.10">
    <property type="entry name" value="PPM-type phosphatase domain"/>
    <property type="match status" value="1"/>
</dbReference>
<dbReference type="STRING" id="1603606.DSOUD_2775"/>
<proteinExistence type="predicted"/>
<evidence type="ECO:0000313" key="2">
    <source>
        <dbReference type="EMBL" id="ALC17513.1"/>
    </source>
</evidence>
<accession>A0A0M3QGB2</accession>
<feature type="domain" description="PPM-type phosphatase" evidence="1">
    <location>
        <begin position="2"/>
        <end position="244"/>
    </location>
</feature>
<dbReference type="SMART" id="SM00332">
    <property type="entry name" value="PP2Cc"/>
    <property type="match status" value="1"/>
</dbReference>
<dbReference type="InterPro" id="IPR036457">
    <property type="entry name" value="PPM-type-like_dom_sf"/>
</dbReference>
<gene>
    <name evidence="2" type="ORF">DSOUD_2775</name>
</gene>
<evidence type="ECO:0000313" key="3">
    <source>
        <dbReference type="Proteomes" id="UP000057158"/>
    </source>
</evidence>
<dbReference type="PANTHER" id="PTHR47992">
    <property type="entry name" value="PROTEIN PHOSPHATASE"/>
    <property type="match status" value="1"/>
</dbReference>
<dbReference type="KEGG" id="des:DSOUD_2775"/>
<dbReference type="AlphaFoldDB" id="A0A0M3QGB2"/>
<sequence length="262" mass="27883">MIFRAFGQSDRGRCRENNEDSFSLACDLGLFVVADGIGGLAAGEVASRMTVDAVADYLRQPAAVEEPFIGSADDAFSEAARRLAAAVRYANGRIRQAAADNPPWRGMGTTLAAAWVRGDRVCIAHVGDSRVYLLRGPSIIPLTEDHSLRAEQLRQGLESTAPGNIITRALGIAPELEVALSEVSLSPGDRLLLCTDGLTGVVPDPLLLSLVRGAAGPRSACRTLVDLANCSGGPDNISIIAVYFDSPGLTTRMKNLLFYNRR</sequence>
<protein>
    <submittedName>
        <fullName evidence="2">Serine/threonine protein phosphatase PrpC</fullName>
    </submittedName>
</protein>
<dbReference type="EMBL" id="CP010802">
    <property type="protein sequence ID" value="ALC17513.1"/>
    <property type="molecule type" value="Genomic_DNA"/>
</dbReference>
<dbReference type="Pfam" id="PF13672">
    <property type="entry name" value="PP2C_2"/>
    <property type="match status" value="1"/>
</dbReference>
<dbReference type="OrthoDB" id="5496340at2"/>
<name>A0A0M3QGB2_9BACT</name>
<dbReference type="InterPro" id="IPR015655">
    <property type="entry name" value="PP2C"/>
</dbReference>
<dbReference type="SUPFAM" id="SSF81606">
    <property type="entry name" value="PP2C-like"/>
    <property type="match status" value="1"/>
</dbReference>
<dbReference type="PATRIC" id="fig|1603606.3.peg.3006"/>
<dbReference type="GO" id="GO:0004722">
    <property type="term" value="F:protein serine/threonine phosphatase activity"/>
    <property type="evidence" value="ECO:0007669"/>
    <property type="project" value="InterPro"/>
</dbReference>
<dbReference type="InterPro" id="IPR001932">
    <property type="entry name" value="PPM-type_phosphatase-like_dom"/>
</dbReference>
<dbReference type="Proteomes" id="UP000057158">
    <property type="component" value="Chromosome"/>
</dbReference>
<organism evidence="2 3">
    <name type="scientific">Desulfuromonas soudanensis</name>
    <dbReference type="NCBI Taxonomy" id="1603606"/>
    <lineage>
        <taxon>Bacteria</taxon>
        <taxon>Pseudomonadati</taxon>
        <taxon>Thermodesulfobacteriota</taxon>
        <taxon>Desulfuromonadia</taxon>
        <taxon>Desulfuromonadales</taxon>
        <taxon>Desulfuromonadaceae</taxon>
        <taxon>Desulfuromonas</taxon>
    </lineage>
</organism>